<dbReference type="GO" id="GO:0016740">
    <property type="term" value="F:transferase activity"/>
    <property type="evidence" value="ECO:0007669"/>
    <property type="project" value="UniProtKB-KW"/>
</dbReference>
<dbReference type="PANTHER" id="PTHR10859:SF91">
    <property type="entry name" value="DOLICHYL-PHOSPHATE BETA-GLUCOSYLTRANSFERASE"/>
    <property type="match status" value="1"/>
</dbReference>
<keyword evidence="2" id="KW-0808">Transferase</keyword>
<gene>
    <name evidence="2" type="ORF">US67_C0009G0005</name>
</gene>
<dbReference type="GO" id="GO:0006487">
    <property type="term" value="P:protein N-linked glycosylation"/>
    <property type="evidence" value="ECO:0007669"/>
    <property type="project" value="TreeGrafter"/>
</dbReference>
<dbReference type="Pfam" id="PF00535">
    <property type="entry name" value="Glycos_transf_2"/>
    <property type="match status" value="1"/>
</dbReference>
<evidence type="ECO:0000313" key="3">
    <source>
        <dbReference type="Proteomes" id="UP000034366"/>
    </source>
</evidence>
<evidence type="ECO:0000259" key="1">
    <source>
        <dbReference type="Pfam" id="PF00535"/>
    </source>
</evidence>
<proteinExistence type="predicted"/>
<dbReference type="Gene3D" id="3.90.550.10">
    <property type="entry name" value="Spore Coat Polysaccharide Biosynthesis Protein SpsA, Chain A"/>
    <property type="match status" value="1"/>
</dbReference>
<accession>A0A0G0I6F1</accession>
<evidence type="ECO:0000313" key="2">
    <source>
        <dbReference type="EMBL" id="KKQ50102.1"/>
    </source>
</evidence>
<dbReference type="PANTHER" id="PTHR10859">
    <property type="entry name" value="GLYCOSYL TRANSFERASE"/>
    <property type="match status" value="1"/>
</dbReference>
<name>A0A0G0I6F1_9BACT</name>
<organism evidence="2 3">
    <name type="scientific">Candidatus Woesebacteria bacterium GW2011_GWD1_38_10</name>
    <dbReference type="NCBI Taxonomy" id="1618592"/>
    <lineage>
        <taxon>Bacteria</taxon>
        <taxon>Candidatus Woeseibacteriota</taxon>
    </lineage>
</organism>
<protein>
    <submittedName>
        <fullName evidence="2">Glycosyl transferase family 2</fullName>
    </submittedName>
</protein>
<dbReference type="Proteomes" id="UP000034366">
    <property type="component" value="Unassembled WGS sequence"/>
</dbReference>
<dbReference type="SUPFAM" id="SSF53448">
    <property type="entry name" value="Nucleotide-diphospho-sugar transferases"/>
    <property type="match status" value="1"/>
</dbReference>
<feature type="domain" description="Glycosyltransferase 2-like" evidence="1">
    <location>
        <begin position="8"/>
        <end position="173"/>
    </location>
</feature>
<sequence>MKKEIFLSIIIPCYNEEENIKKGVLKNVYKYLSERKYPWEVIISDDGSTDNSRQLIKEEIKILRNIYLLENSHGGKPSALWHGIKNAKGKYVLFTDMDQSTPIGELSKLIPFVRKGSAAVIGSRGLARKNFPFYRRLGAIVFITFRKILILPEINDTQCGFKLFKRDILLEIFPKLEFFRKNEKVKGWKVTSWDVEFLHLVSKMGFNIDEIPVVWEDTDESTSKGGGLSRYIKESKEMFLQILRVKMNDLRGEYNNKQ</sequence>
<dbReference type="EMBL" id="LBTW01000009">
    <property type="protein sequence ID" value="KKQ50102.1"/>
    <property type="molecule type" value="Genomic_DNA"/>
</dbReference>
<comment type="caution">
    <text evidence="2">The sequence shown here is derived from an EMBL/GenBank/DDBJ whole genome shotgun (WGS) entry which is preliminary data.</text>
</comment>
<reference evidence="2 3" key="1">
    <citation type="journal article" date="2015" name="Nature">
        <title>rRNA introns, odd ribosomes, and small enigmatic genomes across a large radiation of phyla.</title>
        <authorList>
            <person name="Brown C.T."/>
            <person name="Hug L.A."/>
            <person name="Thomas B.C."/>
            <person name="Sharon I."/>
            <person name="Castelle C.J."/>
            <person name="Singh A."/>
            <person name="Wilkins M.J."/>
            <person name="Williams K.H."/>
            <person name="Banfield J.F."/>
        </authorList>
    </citation>
    <scope>NUCLEOTIDE SEQUENCE [LARGE SCALE GENOMIC DNA]</scope>
</reference>
<dbReference type="InterPro" id="IPR029044">
    <property type="entry name" value="Nucleotide-diphossugar_trans"/>
</dbReference>
<dbReference type="AlphaFoldDB" id="A0A0G0I6F1"/>
<dbReference type="InterPro" id="IPR001173">
    <property type="entry name" value="Glyco_trans_2-like"/>
</dbReference>